<dbReference type="GO" id="GO:0140053">
    <property type="term" value="P:mitochondrial gene expression"/>
    <property type="evidence" value="ECO:0007669"/>
    <property type="project" value="TreeGrafter"/>
</dbReference>
<dbReference type="EMBL" id="KE361632">
    <property type="protein sequence ID" value="EPQ29146.1"/>
    <property type="molecule type" value="Genomic_DNA"/>
</dbReference>
<dbReference type="KEGG" id="pfp:PFL1_03433"/>
<gene>
    <name evidence="3" type="ORF">PFL1_03433</name>
</gene>
<dbReference type="PANTHER" id="PTHR47938:SF35">
    <property type="entry name" value="PENTATRICOPEPTIDE REPEAT-CONTAINING PROTEIN 4, MITOCHONDRIAL-RELATED"/>
    <property type="match status" value="1"/>
</dbReference>
<evidence type="ECO:0000256" key="2">
    <source>
        <dbReference type="SAM" id="MobiDB-lite"/>
    </source>
</evidence>
<reference evidence="3 4" key="1">
    <citation type="journal article" date="2013" name="Plant Cell">
        <title>The transition from a phytopathogenic smut ancestor to an anamorphic biocontrol agent deciphered by comparative whole-genome analysis.</title>
        <authorList>
            <person name="Lefebvre F."/>
            <person name="Joly D.L."/>
            <person name="Labbe C."/>
            <person name="Teichmann B."/>
            <person name="Linning R."/>
            <person name="Belzile F."/>
            <person name="Bakkeren G."/>
            <person name="Belanger R.R."/>
        </authorList>
    </citation>
    <scope>NUCLEOTIDE SEQUENCE [LARGE SCALE GENOMIC DNA]</scope>
    <source>
        <strain evidence="3 4">PF-1</strain>
    </source>
</reference>
<feature type="repeat" description="PPR" evidence="1">
    <location>
        <begin position="864"/>
        <end position="899"/>
    </location>
</feature>
<feature type="region of interest" description="Disordered" evidence="2">
    <location>
        <begin position="1"/>
        <end position="34"/>
    </location>
</feature>
<dbReference type="Gene3D" id="1.25.40.10">
    <property type="entry name" value="Tetratricopeptide repeat domain"/>
    <property type="match status" value="3"/>
</dbReference>
<accession>A0A061HET8</accession>
<feature type="repeat" description="PPR" evidence="1">
    <location>
        <begin position="575"/>
        <end position="609"/>
    </location>
</feature>
<feature type="compositionally biased region" description="Low complexity" evidence="2">
    <location>
        <begin position="920"/>
        <end position="935"/>
    </location>
</feature>
<dbReference type="InterPro" id="IPR002885">
    <property type="entry name" value="PPR_rpt"/>
</dbReference>
<feature type="region of interest" description="Disordered" evidence="2">
    <location>
        <begin position="462"/>
        <end position="497"/>
    </location>
</feature>
<feature type="compositionally biased region" description="Polar residues" evidence="2">
    <location>
        <begin position="21"/>
        <end position="32"/>
    </location>
</feature>
<dbReference type="RefSeq" id="XP_007879141.1">
    <property type="nucleotide sequence ID" value="XM_007880950.1"/>
</dbReference>
<feature type="region of interest" description="Disordered" evidence="2">
    <location>
        <begin position="831"/>
        <end position="857"/>
    </location>
</feature>
<proteinExistence type="predicted"/>
<feature type="repeat" description="PPR" evidence="1">
    <location>
        <begin position="249"/>
        <end position="283"/>
    </location>
</feature>
<sequence length="1053" mass="114861">MRRAASSSSVARAKRPASSSTHTALAPSTSRLPSADVKTAAVAPSLPFSTLSSTHVFPAWSATLASALPGSRMASSLAHFFDRNAPKTQPQSLFQHPQRSTDAYARFRGAISARNVSAIASAYQELVDAFHAHRRHLEDVARRWQVRAPIGHSSHDFRIRKADLVTAIRTVLYAPRRSTGIRRLGQHEAQLARRILYGMRDVFGFPFGASDLHHLLWSYCDESPASKSYVDPVEAFRRIRAQHPTWKTSPVDWNLVLKAVCRRKDLDRAEQLVRSMEAECIGLSDQNRNTLASLYYSLGMTDMAEEQLRRIGELEAMPVPSLVVALNGNCMAIRSCDDDGQRQQYVHLAQRYAEALRGRLPPQGPGGPDRLAWLAVLRHEAMVSGADAAVETVRSWTAPDALSPRFTVALLQLHERELEELQTSDEALALLRRIETLDSSGAARADRGCFSLLISSLLGRPPRAKRWTKPSRSGDEWQPSEALTLRNPQGKLPPNPNQIREAQLLYDHVLASGVAPDSTMVMPLVLAYCDAFLPSLPSAMKLMDDVLRHVAPSGGSDDGRKGKGAATEAPEAALDTELFNALLRGCAKVKDVGTARVLLRQMALHDVRIDAESKLQAARVLMRCSSSWKEAFEMYRRVAKLGGRPDQGDVDEDYSAQGYTTLLDDFRKLELRSVEGEGEGGAVGAGGNARGAAKGCAPPEYVLAIVNDMREAGHHPSCATYTSLLDYYAKAVPPSAAGVYATHELLKLDERVEPDLPLINALMNAYNRIGEPGPVVSIWNSLMANRQEVDGATLSVVLDTAGRYGMLRFARQALAAVKRLEAQRWLDRQRRASASSDELEGGVGGAPLATRRAPPLRRRPTAINKGAWDAWIECLCRCGRLEEAVELVFGSMPRQLVRDARDAGIELEHAPDDEREQDLSTSGAAASSSSSPASSPQLRPIRDAYGRIVGPDDKTLRVLLKFAAAQRDRQRAKVHSRAATIAGLFGGGGGGGGTAAGGSDRTGTTAVDDRQAEMTVEEERMGGSAWHEIRARVREEMPWLWDQVKTAGLPGGS</sequence>
<dbReference type="eggNOG" id="ENOG502SC0E">
    <property type="taxonomic scope" value="Eukaryota"/>
</dbReference>
<dbReference type="PROSITE" id="PS51375">
    <property type="entry name" value="PPR"/>
    <property type="match status" value="3"/>
</dbReference>
<dbReference type="GO" id="GO:0003729">
    <property type="term" value="F:mRNA binding"/>
    <property type="evidence" value="ECO:0007669"/>
    <property type="project" value="TreeGrafter"/>
</dbReference>
<name>A0A061HET8_9BASI</name>
<evidence type="ECO:0000313" key="3">
    <source>
        <dbReference type="EMBL" id="EPQ29146.1"/>
    </source>
</evidence>
<dbReference type="HOGENOM" id="CLU_013899_0_0_1"/>
<feature type="compositionally biased region" description="Low complexity" evidence="2">
    <location>
        <begin position="1"/>
        <end position="20"/>
    </location>
</feature>
<dbReference type="OrthoDB" id="185373at2759"/>
<dbReference type="PANTHER" id="PTHR47938">
    <property type="entry name" value="RESPIRATORY COMPLEX I CHAPERONE (CIA84), PUTATIVE (AFU_ORTHOLOGUE AFUA_2G06020)-RELATED"/>
    <property type="match status" value="1"/>
</dbReference>
<protein>
    <recommendedName>
        <fullName evidence="5">Pentacotripeptide-repeat region of PRORP domain-containing protein</fullName>
    </recommendedName>
</protein>
<dbReference type="AlphaFoldDB" id="A0A061HET8"/>
<feature type="region of interest" description="Disordered" evidence="2">
    <location>
        <begin position="908"/>
        <end position="939"/>
    </location>
</feature>
<evidence type="ECO:0000256" key="1">
    <source>
        <dbReference type="PROSITE-ProRule" id="PRU00708"/>
    </source>
</evidence>
<dbReference type="GO" id="GO:0005739">
    <property type="term" value="C:mitochondrion"/>
    <property type="evidence" value="ECO:0007669"/>
    <property type="project" value="TreeGrafter"/>
</dbReference>
<dbReference type="InterPro" id="IPR011990">
    <property type="entry name" value="TPR-like_helical_dom_sf"/>
</dbReference>
<organism evidence="3 4">
    <name type="scientific">Pseudozyma flocculosa PF-1</name>
    <dbReference type="NCBI Taxonomy" id="1277687"/>
    <lineage>
        <taxon>Eukaryota</taxon>
        <taxon>Fungi</taxon>
        <taxon>Dikarya</taxon>
        <taxon>Basidiomycota</taxon>
        <taxon>Ustilaginomycotina</taxon>
        <taxon>Ustilaginomycetes</taxon>
        <taxon>Ustilaginales</taxon>
        <taxon>Ustilaginaceae</taxon>
        <taxon>Pseudozyma</taxon>
    </lineage>
</organism>
<dbReference type="Pfam" id="PF01535">
    <property type="entry name" value="PPR"/>
    <property type="match status" value="3"/>
</dbReference>
<dbReference type="GeneID" id="19317543"/>
<dbReference type="Proteomes" id="UP000053664">
    <property type="component" value="Unassembled WGS sequence"/>
</dbReference>
<evidence type="ECO:0008006" key="5">
    <source>
        <dbReference type="Google" id="ProtNLM"/>
    </source>
</evidence>
<evidence type="ECO:0000313" key="4">
    <source>
        <dbReference type="Proteomes" id="UP000053664"/>
    </source>
</evidence>